<keyword evidence="3" id="KW-1185">Reference proteome</keyword>
<keyword evidence="1" id="KW-0812">Transmembrane</keyword>
<keyword evidence="1" id="KW-0472">Membrane</keyword>
<dbReference type="RefSeq" id="WP_127055611.1">
    <property type="nucleotide sequence ID" value="NZ_RSCM01000014.1"/>
</dbReference>
<keyword evidence="1" id="KW-1133">Transmembrane helix</keyword>
<evidence type="ECO:0000256" key="1">
    <source>
        <dbReference type="SAM" id="Phobius"/>
    </source>
</evidence>
<sequence length="79" mass="8874">MTLNDQSKLLPYLSAGLSSVVLAAIFHVATITTATSQGQVRVEENLRQLNKQVESIQEKVDYAFFTTQQNKESLDKMKK</sequence>
<dbReference type="Proteomes" id="UP000276103">
    <property type="component" value="Unassembled WGS sequence"/>
</dbReference>
<organism evidence="2 3">
    <name type="scientific">Trichormus variabilis SAG 1403-4b</name>
    <dbReference type="NCBI Taxonomy" id="447716"/>
    <lineage>
        <taxon>Bacteria</taxon>
        <taxon>Bacillati</taxon>
        <taxon>Cyanobacteriota</taxon>
        <taxon>Cyanophyceae</taxon>
        <taxon>Nostocales</taxon>
        <taxon>Nostocaceae</taxon>
        <taxon>Trichormus</taxon>
    </lineage>
</organism>
<name>A0A3S1A6E4_ANAVA</name>
<comment type="caution">
    <text evidence="2">The sequence shown here is derived from an EMBL/GenBank/DDBJ whole genome shotgun (WGS) entry which is preliminary data.</text>
</comment>
<reference evidence="2 3" key="1">
    <citation type="journal article" date="2019" name="Genome Biol. Evol.">
        <title>Day and night: Metabolic profiles and evolutionary relationships of six axenic non-marine cyanobacteria.</title>
        <authorList>
            <person name="Will S.E."/>
            <person name="Henke P."/>
            <person name="Boedeker C."/>
            <person name="Huang S."/>
            <person name="Brinkmann H."/>
            <person name="Rohde M."/>
            <person name="Jarek M."/>
            <person name="Friedl T."/>
            <person name="Seufert S."/>
            <person name="Schumacher M."/>
            <person name="Overmann J."/>
            <person name="Neumann-Schaal M."/>
            <person name="Petersen J."/>
        </authorList>
    </citation>
    <scope>NUCLEOTIDE SEQUENCE [LARGE SCALE GENOMIC DNA]</scope>
    <source>
        <strain evidence="2 3">SAG 1403-4b</strain>
    </source>
</reference>
<evidence type="ECO:0000313" key="2">
    <source>
        <dbReference type="EMBL" id="RUS94230.1"/>
    </source>
</evidence>
<protein>
    <submittedName>
        <fullName evidence="2">Uncharacterized protein</fullName>
    </submittedName>
</protein>
<proteinExistence type="predicted"/>
<gene>
    <name evidence="2" type="ORF">DSM107003_37610</name>
</gene>
<accession>A0A3S1A6E4</accession>
<feature type="transmembrane region" description="Helical" evidence="1">
    <location>
        <begin position="12"/>
        <end position="31"/>
    </location>
</feature>
<dbReference type="EMBL" id="RSCM01000014">
    <property type="protein sequence ID" value="RUS94230.1"/>
    <property type="molecule type" value="Genomic_DNA"/>
</dbReference>
<dbReference type="AlphaFoldDB" id="A0A3S1A6E4"/>
<evidence type="ECO:0000313" key="3">
    <source>
        <dbReference type="Proteomes" id="UP000276103"/>
    </source>
</evidence>
<dbReference type="OrthoDB" id="9848012at2"/>